<dbReference type="EMBL" id="JAGGMS010000001">
    <property type="protein sequence ID" value="MBP2185375.1"/>
    <property type="molecule type" value="Genomic_DNA"/>
</dbReference>
<proteinExistence type="predicted"/>
<dbReference type="Pfam" id="PF19809">
    <property type="entry name" value="DUF6292"/>
    <property type="match status" value="1"/>
</dbReference>
<evidence type="ECO:0000313" key="2">
    <source>
        <dbReference type="EMBL" id="MBP2185375.1"/>
    </source>
</evidence>
<keyword evidence="3" id="KW-1185">Reference proteome</keyword>
<evidence type="ECO:0000313" key="3">
    <source>
        <dbReference type="Proteomes" id="UP000741013"/>
    </source>
</evidence>
<name>A0ABS4Q2P3_9PSEU</name>
<feature type="domain" description="DUF6292" evidence="1">
    <location>
        <begin position="17"/>
        <end position="100"/>
    </location>
</feature>
<dbReference type="Proteomes" id="UP000741013">
    <property type="component" value="Unassembled WGS sequence"/>
</dbReference>
<evidence type="ECO:0000259" key="1">
    <source>
        <dbReference type="Pfam" id="PF19809"/>
    </source>
</evidence>
<dbReference type="RefSeq" id="WP_209668271.1">
    <property type="nucleotide sequence ID" value="NZ_JAGGMS010000001.1"/>
</dbReference>
<gene>
    <name evidence="2" type="ORF">JOM49_006901</name>
</gene>
<sequence>MLGVDFAETEVNELRRYVRMVAGALGQQGDSFYVQATPLAAYLALDGRLAAFPDRDVALIWDEQHGWALALETEGNEDPVVISRCPDGIRPAPRDVAAFAVSRLMGVPRLPDPQAAA</sequence>
<protein>
    <recommendedName>
        <fullName evidence="1">DUF6292 domain-containing protein</fullName>
    </recommendedName>
</protein>
<accession>A0ABS4Q2P3</accession>
<dbReference type="InterPro" id="IPR046259">
    <property type="entry name" value="DUF6292"/>
</dbReference>
<reference evidence="2 3" key="1">
    <citation type="submission" date="2021-03" db="EMBL/GenBank/DDBJ databases">
        <title>Sequencing the genomes of 1000 actinobacteria strains.</title>
        <authorList>
            <person name="Klenk H.-P."/>
        </authorList>
    </citation>
    <scope>NUCLEOTIDE SEQUENCE [LARGE SCALE GENOMIC DNA]</scope>
    <source>
        <strain evidence="2 3">DSM 45510</strain>
    </source>
</reference>
<comment type="caution">
    <text evidence="2">The sequence shown here is derived from an EMBL/GenBank/DDBJ whole genome shotgun (WGS) entry which is preliminary data.</text>
</comment>
<organism evidence="2 3">
    <name type="scientific">Amycolatopsis magusensis</name>
    <dbReference type="NCBI Taxonomy" id="882444"/>
    <lineage>
        <taxon>Bacteria</taxon>
        <taxon>Bacillati</taxon>
        <taxon>Actinomycetota</taxon>
        <taxon>Actinomycetes</taxon>
        <taxon>Pseudonocardiales</taxon>
        <taxon>Pseudonocardiaceae</taxon>
        <taxon>Amycolatopsis</taxon>
    </lineage>
</organism>